<evidence type="ECO:0000256" key="6">
    <source>
        <dbReference type="ARBA" id="ARBA00022989"/>
    </source>
</evidence>
<feature type="transmembrane region" description="Helical" evidence="10">
    <location>
        <begin position="236"/>
        <end position="267"/>
    </location>
</feature>
<feature type="transmembrane region" description="Helical" evidence="10">
    <location>
        <begin position="164"/>
        <end position="184"/>
    </location>
</feature>
<dbReference type="RefSeq" id="WP_089271516.1">
    <property type="nucleotide sequence ID" value="NZ_FZOC01000001.1"/>
</dbReference>
<protein>
    <recommendedName>
        <fullName evidence="9">Multidrug-efflux transporter</fullName>
    </recommendedName>
</protein>
<dbReference type="InterPro" id="IPR002528">
    <property type="entry name" value="MATE_fam"/>
</dbReference>
<gene>
    <name evidence="11" type="ORF">SAMN04488503_0582</name>
</gene>
<keyword evidence="12" id="KW-1185">Reference proteome</keyword>
<dbReference type="NCBIfam" id="TIGR00797">
    <property type="entry name" value="matE"/>
    <property type="match status" value="1"/>
</dbReference>
<evidence type="ECO:0000256" key="8">
    <source>
        <dbReference type="ARBA" id="ARBA00023136"/>
    </source>
</evidence>
<evidence type="ECO:0000256" key="9">
    <source>
        <dbReference type="ARBA" id="ARBA00031636"/>
    </source>
</evidence>
<keyword evidence="7" id="KW-0406">Ion transport</keyword>
<dbReference type="GO" id="GO:0006811">
    <property type="term" value="P:monoatomic ion transport"/>
    <property type="evidence" value="ECO:0007669"/>
    <property type="project" value="UniProtKB-KW"/>
</dbReference>
<comment type="subcellular location">
    <subcellularLocation>
        <location evidence="1">Cell membrane</location>
        <topology evidence="1">Multi-pass membrane protein</topology>
    </subcellularLocation>
</comment>
<evidence type="ECO:0000256" key="5">
    <source>
        <dbReference type="ARBA" id="ARBA00022692"/>
    </source>
</evidence>
<dbReference type="InterPro" id="IPR050222">
    <property type="entry name" value="MATE_MdtK"/>
</dbReference>
<feature type="transmembrane region" description="Helical" evidence="10">
    <location>
        <begin position="422"/>
        <end position="441"/>
    </location>
</feature>
<keyword evidence="5 10" id="KW-0812">Transmembrane</keyword>
<dbReference type="OrthoDB" id="9776324at2"/>
<accession>A0A238Y079</accession>
<dbReference type="GO" id="GO:0042910">
    <property type="term" value="F:xenobiotic transmembrane transporter activity"/>
    <property type="evidence" value="ECO:0007669"/>
    <property type="project" value="InterPro"/>
</dbReference>
<sequence length="459" mass="49457">MKPQFPMNHSALQIWSLTWPQMLMMFFNFLVGFVDVWVAGQIDHRVQASLGIITQSLFLFLIIVTAVSGGAVAAISQSLGAGKRLRADRYTGLCLAIAAVSGLALVGLGLPLRPLLVRALQVPQDIAPLTDHILEVFLFALPPYYMMLMQNAVFRARRQVMTPLYTMVLVTLVNTLGDLGLGLGLCGLPRLGVTGVIWSTFFSVTAGALFGLAVLRRGGILRREIFAPWRWARRALPYLLKVALPAGLLQVVWHFGYLVLFAITASLPQNSVVALAGMAAGARVESMLFLAAFALNLTAGILVGHLLGEGKPEEARRMGLHILGVGLVGIGLFAIALWPFLGDIAAFIAPNPAVRAEAENYLVYNVLAIPFTLTTLILAGSLAGAGATVYNLVGMGLGTWVVRLPLAYWLGHVVLGTATGVWISMLASQAAQAAILLYIYLNKDWQRFAMSKTRNGARP</sequence>
<dbReference type="Proteomes" id="UP000198324">
    <property type="component" value="Unassembled WGS sequence"/>
</dbReference>
<dbReference type="PANTHER" id="PTHR43298">
    <property type="entry name" value="MULTIDRUG RESISTANCE PROTEIN NORM-RELATED"/>
    <property type="match status" value="1"/>
</dbReference>
<proteinExistence type="predicted"/>
<dbReference type="GO" id="GO:0005886">
    <property type="term" value="C:plasma membrane"/>
    <property type="evidence" value="ECO:0007669"/>
    <property type="project" value="UniProtKB-SubCell"/>
</dbReference>
<dbReference type="Pfam" id="PF01554">
    <property type="entry name" value="MatE"/>
    <property type="match status" value="2"/>
</dbReference>
<feature type="transmembrane region" description="Helical" evidence="10">
    <location>
        <begin position="52"/>
        <end position="75"/>
    </location>
</feature>
<feature type="transmembrane region" description="Helical" evidence="10">
    <location>
        <begin position="320"/>
        <end position="341"/>
    </location>
</feature>
<feature type="transmembrane region" description="Helical" evidence="10">
    <location>
        <begin position="87"/>
        <end position="112"/>
    </location>
</feature>
<feature type="transmembrane region" description="Helical" evidence="10">
    <location>
        <begin position="361"/>
        <end position="382"/>
    </location>
</feature>
<keyword evidence="8 10" id="KW-0472">Membrane</keyword>
<feature type="transmembrane region" description="Helical" evidence="10">
    <location>
        <begin position="196"/>
        <end position="215"/>
    </location>
</feature>
<organism evidence="11 12">
    <name type="scientific">Humidesulfovibrio mexicanus</name>
    <dbReference type="NCBI Taxonomy" id="147047"/>
    <lineage>
        <taxon>Bacteria</taxon>
        <taxon>Pseudomonadati</taxon>
        <taxon>Thermodesulfobacteriota</taxon>
        <taxon>Desulfovibrionia</taxon>
        <taxon>Desulfovibrionales</taxon>
        <taxon>Desulfovibrionaceae</taxon>
        <taxon>Humidesulfovibrio</taxon>
    </lineage>
</organism>
<keyword evidence="6 10" id="KW-1133">Transmembrane helix</keyword>
<evidence type="ECO:0000256" key="7">
    <source>
        <dbReference type="ARBA" id="ARBA00023065"/>
    </source>
</evidence>
<evidence type="ECO:0000313" key="11">
    <source>
        <dbReference type="EMBL" id="SNR64635.1"/>
    </source>
</evidence>
<dbReference type="PANTHER" id="PTHR43298:SF2">
    <property type="entry name" value="FMN_FAD EXPORTER YEEO-RELATED"/>
    <property type="match status" value="1"/>
</dbReference>
<feature type="transmembrane region" description="Helical" evidence="10">
    <location>
        <begin position="389"/>
        <end position="410"/>
    </location>
</feature>
<dbReference type="GO" id="GO:0015297">
    <property type="term" value="F:antiporter activity"/>
    <property type="evidence" value="ECO:0007669"/>
    <property type="project" value="UniProtKB-KW"/>
</dbReference>
<evidence type="ECO:0000256" key="10">
    <source>
        <dbReference type="SAM" id="Phobius"/>
    </source>
</evidence>
<evidence type="ECO:0000313" key="12">
    <source>
        <dbReference type="Proteomes" id="UP000198324"/>
    </source>
</evidence>
<feature type="transmembrane region" description="Helical" evidence="10">
    <location>
        <begin position="21"/>
        <end position="40"/>
    </location>
</feature>
<feature type="transmembrane region" description="Helical" evidence="10">
    <location>
        <begin position="287"/>
        <end position="308"/>
    </location>
</feature>
<evidence type="ECO:0000256" key="1">
    <source>
        <dbReference type="ARBA" id="ARBA00004651"/>
    </source>
</evidence>
<keyword evidence="4" id="KW-1003">Cell membrane</keyword>
<reference evidence="11 12" key="1">
    <citation type="submission" date="2017-06" db="EMBL/GenBank/DDBJ databases">
        <authorList>
            <person name="Kim H.J."/>
            <person name="Triplett B.A."/>
        </authorList>
    </citation>
    <scope>NUCLEOTIDE SEQUENCE [LARGE SCALE GENOMIC DNA]</scope>
    <source>
        <strain evidence="11 12">DSM 13116</strain>
    </source>
</reference>
<dbReference type="InterPro" id="IPR048279">
    <property type="entry name" value="MdtK-like"/>
</dbReference>
<evidence type="ECO:0000256" key="2">
    <source>
        <dbReference type="ARBA" id="ARBA00022448"/>
    </source>
</evidence>
<evidence type="ECO:0000256" key="4">
    <source>
        <dbReference type="ARBA" id="ARBA00022475"/>
    </source>
</evidence>
<dbReference type="CDD" id="cd13137">
    <property type="entry name" value="MATE_NorM_like"/>
    <property type="match status" value="1"/>
</dbReference>
<dbReference type="PIRSF" id="PIRSF006603">
    <property type="entry name" value="DinF"/>
    <property type="match status" value="1"/>
</dbReference>
<dbReference type="AlphaFoldDB" id="A0A238Y079"/>
<dbReference type="EMBL" id="FZOC01000001">
    <property type="protein sequence ID" value="SNR64635.1"/>
    <property type="molecule type" value="Genomic_DNA"/>
</dbReference>
<keyword evidence="2" id="KW-0813">Transport</keyword>
<keyword evidence="3" id="KW-0050">Antiport</keyword>
<feature type="transmembrane region" description="Helical" evidence="10">
    <location>
        <begin position="132"/>
        <end position="152"/>
    </location>
</feature>
<name>A0A238Y079_9BACT</name>
<evidence type="ECO:0000256" key="3">
    <source>
        <dbReference type="ARBA" id="ARBA00022449"/>
    </source>
</evidence>